<dbReference type="PANTHER" id="PTHR33169:SF14">
    <property type="entry name" value="TRANSCRIPTIONAL REGULATOR RV3488"/>
    <property type="match status" value="1"/>
</dbReference>
<organism evidence="2 3">
    <name type="scientific">Gimesia chilikensis</name>
    <dbReference type="NCBI Taxonomy" id="2605989"/>
    <lineage>
        <taxon>Bacteria</taxon>
        <taxon>Pseudomonadati</taxon>
        <taxon>Planctomycetota</taxon>
        <taxon>Planctomycetia</taxon>
        <taxon>Planctomycetales</taxon>
        <taxon>Planctomycetaceae</taxon>
        <taxon>Gimesia</taxon>
    </lineage>
</organism>
<evidence type="ECO:0000259" key="1">
    <source>
        <dbReference type="Pfam" id="PF03551"/>
    </source>
</evidence>
<feature type="domain" description="Transcription regulator PadR N-terminal" evidence="1">
    <location>
        <begin position="16"/>
        <end position="89"/>
    </location>
</feature>
<accession>A0A517PFY9</accession>
<proteinExistence type="predicted"/>
<gene>
    <name evidence="2" type="ORF">HG66A1_00380</name>
</gene>
<dbReference type="EMBL" id="CP036266">
    <property type="protein sequence ID" value="QDT18279.1"/>
    <property type="molecule type" value="Genomic_DNA"/>
</dbReference>
<sequence>MRIERELMRGAGPVAVLKLLEDGAKYGYELVESLSEQTGGVLNMGQSTLYPLLYNLESQGLIRPSWQAAENGRKRKYYSLTAKGKKRLANDTAQWIAVTSAMQSLGILSGAQPKLQGGEA</sequence>
<dbReference type="Proteomes" id="UP000320421">
    <property type="component" value="Chromosome"/>
</dbReference>
<protein>
    <submittedName>
        <fullName evidence="2">Lineage-specific thermal regulator protein</fullName>
    </submittedName>
</protein>
<keyword evidence="3" id="KW-1185">Reference proteome</keyword>
<name>A0A517PFY9_9PLAN</name>
<reference evidence="2 3" key="1">
    <citation type="submission" date="2019-02" db="EMBL/GenBank/DDBJ databases">
        <title>Deep-cultivation of Planctomycetes and their phenomic and genomic characterization uncovers novel biology.</title>
        <authorList>
            <person name="Wiegand S."/>
            <person name="Jogler M."/>
            <person name="Boedeker C."/>
            <person name="Pinto D."/>
            <person name="Vollmers J."/>
            <person name="Rivas-Marin E."/>
            <person name="Kohn T."/>
            <person name="Peeters S.H."/>
            <person name="Heuer A."/>
            <person name="Rast P."/>
            <person name="Oberbeckmann S."/>
            <person name="Bunk B."/>
            <person name="Jeske O."/>
            <person name="Meyerdierks A."/>
            <person name="Storesund J.E."/>
            <person name="Kallscheuer N."/>
            <person name="Luecker S."/>
            <person name="Lage O.M."/>
            <person name="Pohl T."/>
            <person name="Merkel B.J."/>
            <person name="Hornburger P."/>
            <person name="Mueller R.-W."/>
            <person name="Bruemmer F."/>
            <person name="Labrenz M."/>
            <person name="Spormann A.M."/>
            <person name="Op den Camp H."/>
            <person name="Overmann J."/>
            <person name="Amann R."/>
            <person name="Jetten M.S.M."/>
            <person name="Mascher T."/>
            <person name="Medema M.H."/>
            <person name="Devos D.P."/>
            <person name="Kaster A.-K."/>
            <person name="Ovreas L."/>
            <person name="Rohde M."/>
            <person name="Galperin M.Y."/>
            <person name="Jogler C."/>
        </authorList>
    </citation>
    <scope>NUCLEOTIDE SEQUENCE [LARGE SCALE GENOMIC DNA]</scope>
    <source>
        <strain evidence="2 3">HG66A1</strain>
    </source>
</reference>
<dbReference type="OrthoDB" id="9808017at2"/>
<dbReference type="Gene3D" id="1.10.10.10">
    <property type="entry name" value="Winged helix-like DNA-binding domain superfamily/Winged helix DNA-binding domain"/>
    <property type="match status" value="1"/>
</dbReference>
<dbReference type="InterPro" id="IPR036390">
    <property type="entry name" value="WH_DNA-bd_sf"/>
</dbReference>
<dbReference type="Pfam" id="PF03551">
    <property type="entry name" value="PadR"/>
    <property type="match status" value="1"/>
</dbReference>
<dbReference type="SUPFAM" id="SSF46785">
    <property type="entry name" value="Winged helix' DNA-binding domain"/>
    <property type="match status" value="1"/>
</dbReference>
<dbReference type="RefSeq" id="WP_145179662.1">
    <property type="nucleotide sequence ID" value="NZ_CP036266.1"/>
</dbReference>
<evidence type="ECO:0000313" key="2">
    <source>
        <dbReference type="EMBL" id="QDT18279.1"/>
    </source>
</evidence>
<dbReference type="InterPro" id="IPR052509">
    <property type="entry name" value="Metal_resp_DNA-bind_regulator"/>
</dbReference>
<dbReference type="InterPro" id="IPR036388">
    <property type="entry name" value="WH-like_DNA-bd_sf"/>
</dbReference>
<dbReference type="InterPro" id="IPR005149">
    <property type="entry name" value="Tscrpt_reg_PadR_N"/>
</dbReference>
<evidence type="ECO:0000313" key="3">
    <source>
        <dbReference type="Proteomes" id="UP000320421"/>
    </source>
</evidence>
<dbReference type="AlphaFoldDB" id="A0A517PFY9"/>
<dbReference type="PANTHER" id="PTHR33169">
    <property type="entry name" value="PADR-FAMILY TRANSCRIPTIONAL REGULATOR"/>
    <property type="match status" value="1"/>
</dbReference>